<keyword evidence="4 5" id="KW-0472">Membrane</keyword>
<evidence type="ECO:0000256" key="2">
    <source>
        <dbReference type="ARBA" id="ARBA00022692"/>
    </source>
</evidence>
<name>A0AA37S8T3_9GAMM</name>
<feature type="transmembrane region" description="Helical" evidence="5">
    <location>
        <begin position="163"/>
        <end position="185"/>
    </location>
</feature>
<proteinExistence type="predicted"/>
<dbReference type="PANTHER" id="PTHR37422:SF13">
    <property type="entry name" value="LIPOPOLYSACCHARIDE BIOSYNTHESIS PROTEIN PA4999-RELATED"/>
    <property type="match status" value="1"/>
</dbReference>
<comment type="caution">
    <text evidence="7">The sequence shown here is derived from an EMBL/GenBank/DDBJ whole genome shotgun (WGS) entry which is preliminary data.</text>
</comment>
<evidence type="ECO:0000256" key="5">
    <source>
        <dbReference type="SAM" id="Phobius"/>
    </source>
</evidence>
<reference evidence="7" key="1">
    <citation type="journal article" date="2014" name="Int. J. Syst. Evol. Microbiol.">
        <title>Complete genome sequence of Corynebacterium casei LMG S-19264T (=DSM 44701T), isolated from a smear-ripened cheese.</title>
        <authorList>
            <consortium name="US DOE Joint Genome Institute (JGI-PGF)"/>
            <person name="Walter F."/>
            <person name="Albersmeier A."/>
            <person name="Kalinowski J."/>
            <person name="Ruckert C."/>
        </authorList>
    </citation>
    <scope>NUCLEOTIDE SEQUENCE</scope>
    <source>
        <strain evidence="7">NBRC 110071</strain>
    </source>
</reference>
<dbReference type="InterPro" id="IPR007016">
    <property type="entry name" value="O-antigen_ligase-rel_domated"/>
</dbReference>
<feature type="transmembrane region" description="Helical" evidence="5">
    <location>
        <begin position="43"/>
        <end position="63"/>
    </location>
</feature>
<dbReference type="GO" id="GO:0016020">
    <property type="term" value="C:membrane"/>
    <property type="evidence" value="ECO:0007669"/>
    <property type="project" value="UniProtKB-SubCell"/>
</dbReference>
<accession>A0AA37S8T3</accession>
<dbReference type="InterPro" id="IPR051533">
    <property type="entry name" value="WaaL-like"/>
</dbReference>
<dbReference type="PANTHER" id="PTHR37422">
    <property type="entry name" value="TEICHURONIC ACID BIOSYNTHESIS PROTEIN TUAE"/>
    <property type="match status" value="1"/>
</dbReference>
<dbReference type="Proteomes" id="UP001161389">
    <property type="component" value="Unassembled WGS sequence"/>
</dbReference>
<evidence type="ECO:0000256" key="1">
    <source>
        <dbReference type="ARBA" id="ARBA00004141"/>
    </source>
</evidence>
<evidence type="ECO:0000313" key="8">
    <source>
        <dbReference type="Proteomes" id="UP001161389"/>
    </source>
</evidence>
<feature type="domain" description="O-antigen ligase-related" evidence="6">
    <location>
        <begin position="2"/>
        <end position="139"/>
    </location>
</feature>
<keyword evidence="3 5" id="KW-1133">Transmembrane helix</keyword>
<feature type="transmembrane region" description="Helical" evidence="5">
    <location>
        <begin position="191"/>
        <end position="211"/>
    </location>
</feature>
<keyword evidence="8" id="KW-1185">Reference proteome</keyword>
<comment type="subcellular location">
    <subcellularLocation>
        <location evidence="1">Membrane</location>
        <topology evidence="1">Multi-pass membrane protein</topology>
    </subcellularLocation>
</comment>
<dbReference type="AlphaFoldDB" id="A0AA37S8T3"/>
<feature type="transmembrane region" description="Helical" evidence="5">
    <location>
        <begin position="135"/>
        <end position="156"/>
    </location>
</feature>
<organism evidence="7 8">
    <name type="scientific">Litoribrevibacter albus</name>
    <dbReference type="NCBI Taxonomy" id="1473156"/>
    <lineage>
        <taxon>Bacteria</taxon>
        <taxon>Pseudomonadati</taxon>
        <taxon>Pseudomonadota</taxon>
        <taxon>Gammaproteobacteria</taxon>
        <taxon>Oceanospirillales</taxon>
        <taxon>Oceanospirillaceae</taxon>
        <taxon>Litoribrevibacter</taxon>
    </lineage>
</organism>
<reference evidence="7" key="2">
    <citation type="submission" date="2023-01" db="EMBL/GenBank/DDBJ databases">
        <title>Draft genome sequence of Litoribrevibacter albus strain NBRC 110071.</title>
        <authorList>
            <person name="Sun Q."/>
            <person name="Mori K."/>
        </authorList>
    </citation>
    <scope>NUCLEOTIDE SEQUENCE</scope>
    <source>
        <strain evidence="7">NBRC 110071</strain>
    </source>
</reference>
<gene>
    <name evidence="7" type="ORF">GCM10007876_07510</name>
</gene>
<protein>
    <recommendedName>
        <fullName evidence="6">O-antigen ligase-related domain-containing protein</fullName>
    </recommendedName>
</protein>
<evidence type="ECO:0000256" key="3">
    <source>
        <dbReference type="ARBA" id="ARBA00022989"/>
    </source>
</evidence>
<dbReference type="EMBL" id="BSNM01000003">
    <property type="protein sequence ID" value="GLQ30273.1"/>
    <property type="molecule type" value="Genomic_DNA"/>
</dbReference>
<sequence>MAIMVIALVLTHSRMGNTAFFFSLVAAGLIWLFMTKRVTKGSLILLISLLIIDTLIVGAWFGIDKVAERLEGTALTKESRDEVNRDTLTLITNQPLLGSGAGTFYTAFPQYRGDDITLYYDHAHNDYLQLVAEHGFIGVTPLALLLLTSFTTAISTMRNRRTLLFQALAFAPIMAISAILLHSTVDFNLQIPANAAFFVIILSMSWVVRYLPRKTYRRRERSSR</sequence>
<dbReference type="Pfam" id="PF04932">
    <property type="entry name" value="Wzy_C"/>
    <property type="match status" value="1"/>
</dbReference>
<evidence type="ECO:0000313" key="7">
    <source>
        <dbReference type="EMBL" id="GLQ30273.1"/>
    </source>
</evidence>
<evidence type="ECO:0000259" key="6">
    <source>
        <dbReference type="Pfam" id="PF04932"/>
    </source>
</evidence>
<feature type="transmembrane region" description="Helical" evidence="5">
    <location>
        <begin position="15"/>
        <end position="34"/>
    </location>
</feature>
<keyword evidence="2 5" id="KW-0812">Transmembrane</keyword>
<evidence type="ECO:0000256" key="4">
    <source>
        <dbReference type="ARBA" id="ARBA00023136"/>
    </source>
</evidence>